<comment type="caution">
    <text evidence="2">The sequence shown here is derived from an EMBL/GenBank/DDBJ whole genome shotgun (WGS) entry which is preliminary data.</text>
</comment>
<feature type="signal peptide" evidence="1">
    <location>
        <begin position="1"/>
        <end position="26"/>
    </location>
</feature>
<evidence type="ECO:0000313" key="3">
    <source>
        <dbReference type="Proteomes" id="UP000292452"/>
    </source>
</evidence>
<protein>
    <submittedName>
        <fullName evidence="2">Uncharacterized protein</fullName>
    </submittedName>
</protein>
<sequence>MRIRAAIAASALAVTIVLGGASSALAGGRDHESNRGGVGKFGACGLSAGVIEGNPVFGEGCLGGDWGFWDSWR</sequence>
<dbReference type="OrthoDB" id="9991282at2"/>
<dbReference type="AlphaFoldDB" id="A0A4V2JIK4"/>
<keyword evidence="1" id="KW-0732">Signal</keyword>
<name>A0A4V2JIK4_STRKA</name>
<evidence type="ECO:0000313" key="2">
    <source>
        <dbReference type="EMBL" id="TBO58441.1"/>
    </source>
</evidence>
<gene>
    <name evidence="2" type="ORF">EYS09_17455</name>
</gene>
<evidence type="ECO:0000256" key="1">
    <source>
        <dbReference type="SAM" id="SignalP"/>
    </source>
</evidence>
<accession>A0A4V2JIK4</accession>
<organism evidence="2 3">
    <name type="scientific">Streptomyces kasugaensis</name>
    <dbReference type="NCBI Taxonomy" id="1946"/>
    <lineage>
        <taxon>Bacteria</taxon>
        <taxon>Bacillati</taxon>
        <taxon>Actinomycetota</taxon>
        <taxon>Actinomycetes</taxon>
        <taxon>Kitasatosporales</taxon>
        <taxon>Streptomycetaceae</taxon>
        <taxon>Streptomyces</taxon>
    </lineage>
</organism>
<reference evidence="2 3" key="1">
    <citation type="submission" date="2019-02" db="EMBL/GenBank/DDBJ databases">
        <title>Draft Genome Sequence of Streptomyces sp. AM-2504, identified by 16S rRNA comparative analysis as a Streptomyces Kasugaensis strain.</title>
        <authorList>
            <person name="Napolioni V."/>
            <person name="Giuliodori A.M."/>
            <person name="Spurio R."/>
            <person name="Fabbretti A."/>
        </authorList>
    </citation>
    <scope>NUCLEOTIDE SEQUENCE [LARGE SCALE GENOMIC DNA]</scope>
    <source>
        <strain evidence="2 3">AM-2504</strain>
    </source>
</reference>
<dbReference type="RefSeq" id="WP_094792948.1">
    <property type="nucleotide sequence ID" value="NZ_NDXL01000001.1"/>
</dbReference>
<dbReference type="EMBL" id="SIXH01000140">
    <property type="protein sequence ID" value="TBO58441.1"/>
    <property type="molecule type" value="Genomic_DNA"/>
</dbReference>
<dbReference type="Proteomes" id="UP000292452">
    <property type="component" value="Unassembled WGS sequence"/>
</dbReference>
<keyword evidence="3" id="KW-1185">Reference proteome</keyword>
<proteinExistence type="predicted"/>
<feature type="chain" id="PRO_5020226471" evidence="1">
    <location>
        <begin position="27"/>
        <end position="73"/>
    </location>
</feature>